<sequence>MNRNVGINYNQKYHQPRHQHPSIHVQVHIKLGGKHKYVSAIVETKDVSVQCNLINAPPLKRNAVLTLKCGNR</sequence>
<feature type="compositionally biased region" description="Polar residues" evidence="1">
    <location>
        <begin position="1"/>
        <end position="13"/>
    </location>
</feature>
<feature type="region of interest" description="Disordered" evidence="1">
    <location>
        <begin position="1"/>
        <end position="21"/>
    </location>
</feature>
<gene>
    <name evidence="2" type="ORF">V1264_024655</name>
</gene>
<organism evidence="2 3">
    <name type="scientific">Littorina saxatilis</name>
    <dbReference type="NCBI Taxonomy" id="31220"/>
    <lineage>
        <taxon>Eukaryota</taxon>
        <taxon>Metazoa</taxon>
        <taxon>Spiralia</taxon>
        <taxon>Lophotrochozoa</taxon>
        <taxon>Mollusca</taxon>
        <taxon>Gastropoda</taxon>
        <taxon>Caenogastropoda</taxon>
        <taxon>Littorinimorpha</taxon>
        <taxon>Littorinoidea</taxon>
        <taxon>Littorinidae</taxon>
        <taxon>Littorina</taxon>
    </lineage>
</organism>
<reference evidence="2 3" key="1">
    <citation type="submission" date="2024-02" db="EMBL/GenBank/DDBJ databases">
        <title>Chromosome-scale genome assembly of the rough periwinkle Littorina saxatilis.</title>
        <authorList>
            <person name="De Jode A."/>
            <person name="Faria R."/>
            <person name="Formenti G."/>
            <person name="Sims Y."/>
            <person name="Smith T.P."/>
            <person name="Tracey A."/>
            <person name="Wood J.M.D."/>
            <person name="Zagrodzka Z.B."/>
            <person name="Johannesson K."/>
            <person name="Butlin R.K."/>
            <person name="Leder E.H."/>
        </authorList>
    </citation>
    <scope>NUCLEOTIDE SEQUENCE [LARGE SCALE GENOMIC DNA]</scope>
    <source>
        <strain evidence="2">Snail1</strain>
        <tissue evidence="2">Muscle</tissue>
    </source>
</reference>
<evidence type="ECO:0000256" key="1">
    <source>
        <dbReference type="SAM" id="MobiDB-lite"/>
    </source>
</evidence>
<dbReference type="EMBL" id="JBAMIC010002287">
    <property type="protein sequence ID" value="KAK7089293.1"/>
    <property type="molecule type" value="Genomic_DNA"/>
</dbReference>
<name>A0AAN9ALQ5_9CAEN</name>
<dbReference type="AlphaFoldDB" id="A0AAN9ALQ5"/>
<proteinExistence type="predicted"/>
<dbReference type="Proteomes" id="UP001374579">
    <property type="component" value="Unassembled WGS sequence"/>
</dbReference>
<evidence type="ECO:0000313" key="2">
    <source>
        <dbReference type="EMBL" id="KAK7089293.1"/>
    </source>
</evidence>
<accession>A0AAN9ALQ5</accession>
<comment type="caution">
    <text evidence="2">The sequence shown here is derived from an EMBL/GenBank/DDBJ whole genome shotgun (WGS) entry which is preliminary data.</text>
</comment>
<protein>
    <submittedName>
        <fullName evidence="2">Uncharacterized protein</fullName>
    </submittedName>
</protein>
<evidence type="ECO:0000313" key="3">
    <source>
        <dbReference type="Proteomes" id="UP001374579"/>
    </source>
</evidence>
<keyword evidence="3" id="KW-1185">Reference proteome</keyword>